<sequence>MQKFTRRNFTKTIIASAVFAPSFINPSRGSIEHSDVLVIGAGLSGMNAARTLKSEGYNVRILEASNRYGGRVMTLDDIEGSPDAGGLQVGGGYAHFKTLADEMNVELEPFPAADTSLCISIGGESVSQKMWAKSNINKLPENLKHLPPPFLLSKFIDTTPLGDTLTWLEDSAHNLDISLEQYLINKGANEEVRRLISVALNTLDINELSALNEIRKYRAYEDEKEFGPSKRVLGGTSRITDAMAVTLSNEIHKNKPVKLIEFHGNKYVVTCKNGERYSSNTIIIAIPFSALRHVNFAPSLPPNIQKIINNIGYAPVTAYFLKVKRPFWEEDGLGVNMWSDGLTERIFTLDDRKGGNNQILWGLINGRKAIEFDRIPNEQQEKVLMDEIFKIRPSARGSLENLHIHSWSKSQYSAGAWSYWKPGQIKNLARELIKNSFKNHPGLFFAGEHMAKFSAGMEAACASGSRAAFELIDFTS</sequence>
<evidence type="ECO:0000256" key="4">
    <source>
        <dbReference type="PIRSR" id="PIRSR601613-1"/>
    </source>
</evidence>
<evidence type="ECO:0000256" key="2">
    <source>
        <dbReference type="ARBA" id="ARBA00005995"/>
    </source>
</evidence>
<reference evidence="6 7" key="1">
    <citation type="journal article" date="2014" name="FEMS Microbiol. Ecol.">
        <title>Genomic differentiation among two strains of the PS1 clade isolated from geographically separated marine habitats.</title>
        <authorList>
            <person name="Jimenez-Infante F."/>
            <person name="Ngugi D.K."/>
            <person name="Alam I."/>
            <person name="Rashid M."/>
            <person name="Baalawi W."/>
            <person name="Kamau A.A."/>
            <person name="Bajic V.B."/>
            <person name="Stingl U."/>
        </authorList>
    </citation>
    <scope>NUCLEOTIDE SEQUENCE [LARGE SCALE GENOMIC DNA]</scope>
    <source>
        <strain evidence="6 7">RS24</strain>
    </source>
</reference>
<organism evidence="6 7">
    <name type="scientific">Candidatus Micropelagius thuwalensis</name>
    <dbReference type="NCBI Taxonomy" id="1397666"/>
    <lineage>
        <taxon>Bacteria</taxon>
        <taxon>Pseudomonadati</taxon>
        <taxon>Pseudomonadota</taxon>
        <taxon>Alphaproteobacteria</taxon>
        <taxon>PS1 clade</taxon>
        <taxon>Candidatus Micropelagius</taxon>
    </lineage>
</organism>
<dbReference type="AlphaFoldDB" id="U2XQL5"/>
<evidence type="ECO:0000256" key="3">
    <source>
        <dbReference type="ARBA" id="ARBA00023002"/>
    </source>
</evidence>
<dbReference type="SUPFAM" id="SSF54373">
    <property type="entry name" value="FAD-linked reductases, C-terminal domain"/>
    <property type="match status" value="1"/>
</dbReference>
<keyword evidence="3" id="KW-0560">Oxidoreductase</keyword>
<evidence type="ECO:0000313" key="7">
    <source>
        <dbReference type="Proteomes" id="UP000016762"/>
    </source>
</evidence>
<proteinExistence type="inferred from homology"/>
<dbReference type="PRINTS" id="PR00757">
    <property type="entry name" value="AMINEOXDASEF"/>
</dbReference>
<comment type="similarity">
    <text evidence="2">Belongs to the flavin monoamine oxidase family.</text>
</comment>
<dbReference type="SUPFAM" id="SSF51905">
    <property type="entry name" value="FAD/NAD(P)-binding domain"/>
    <property type="match status" value="1"/>
</dbReference>
<keyword evidence="7" id="KW-1185">Reference proteome</keyword>
<feature type="binding site" evidence="4">
    <location>
        <position position="448"/>
    </location>
    <ligand>
        <name>FAD</name>
        <dbReference type="ChEBI" id="CHEBI:57692"/>
    </ligand>
</feature>
<dbReference type="STRING" id="1397666.RS24_00351"/>
<dbReference type="RefSeq" id="WP_021776430.1">
    <property type="nucleotide sequence ID" value="NZ_AWXE01000001.1"/>
</dbReference>
<dbReference type="GO" id="GO:0016491">
    <property type="term" value="F:oxidoreductase activity"/>
    <property type="evidence" value="ECO:0007669"/>
    <property type="project" value="UniProtKB-KW"/>
</dbReference>
<evidence type="ECO:0000259" key="5">
    <source>
        <dbReference type="Pfam" id="PF01593"/>
    </source>
</evidence>
<dbReference type="Proteomes" id="UP000016762">
    <property type="component" value="Unassembled WGS sequence"/>
</dbReference>
<dbReference type="Gene3D" id="3.50.50.60">
    <property type="entry name" value="FAD/NAD(P)-binding domain"/>
    <property type="match status" value="1"/>
</dbReference>
<feature type="binding site" evidence="4">
    <location>
        <begin position="63"/>
        <end position="64"/>
    </location>
    <ligand>
        <name>FAD</name>
        <dbReference type="ChEBI" id="CHEBI:57692"/>
    </ligand>
</feature>
<dbReference type="PANTHER" id="PTHR43563:SF1">
    <property type="entry name" value="AMINE OXIDASE [FLAVIN-CONTAINING] B"/>
    <property type="match status" value="1"/>
</dbReference>
<accession>U2XQL5</accession>
<name>U2XQL5_9PROT</name>
<dbReference type="PANTHER" id="PTHR43563">
    <property type="entry name" value="AMINE OXIDASE"/>
    <property type="match status" value="1"/>
</dbReference>
<evidence type="ECO:0000256" key="1">
    <source>
        <dbReference type="ARBA" id="ARBA00001974"/>
    </source>
</evidence>
<dbReference type="InterPro" id="IPR036188">
    <property type="entry name" value="FAD/NAD-bd_sf"/>
</dbReference>
<dbReference type="InterPro" id="IPR001613">
    <property type="entry name" value="Flavin_amine_oxidase"/>
</dbReference>
<dbReference type="InterPro" id="IPR050703">
    <property type="entry name" value="Flavin_MAO"/>
</dbReference>
<evidence type="ECO:0000313" key="6">
    <source>
        <dbReference type="EMBL" id="ERL47412.1"/>
    </source>
</evidence>
<comment type="cofactor">
    <cofactor evidence="1">
        <name>FAD</name>
        <dbReference type="ChEBI" id="CHEBI:57692"/>
    </cofactor>
</comment>
<gene>
    <name evidence="6" type="ORF">RS24_00351</name>
</gene>
<dbReference type="InterPro" id="IPR002937">
    <property type="entry name" value="Amino_oxidase"/>
</dbReference>
<feature type="domain" description="Amine oxidase" evidence="5">
    <location>
        <begin position="43"/>
        <end position="470"/>
    </location>
</feature>
<dbReference type="EMBL" id="AWXE01000001">
    <property type="protein sequence ID" value="ERL47412.1"/>
    <property type="molecule type" value="Genomic_DNA"/>
</dbReference>
<comment type="caution">
    <text evidence="6">The sequence shown here is derived from an EMBL/GenBank/DDBJ whole genome shotgun (WGS) entry which is preliminary data.</text>
</comment>
<feature type="binding site" evidence="4">
    <location>
        <position position="257"/>
    </location>
    <ligand>
        <name>FAD</name>
        <dbReference type="ChEBI" id="CHEBI:57692"/>
    </ligand>
</feature>
<dbReference type="OrthoDB" id="9790035at2"/>
<dbReference type="eggNOG" id="COG1231">
    <property type="taxonomic scope" value="Bacteria"/>
</dbReference>
<feature type="binding site" evidence="4">
    <location>
        <position position="44"/>
    </location>
    <ligand>
        <name>FAD</name>
        <dbReference type="ChEBI" id="CHEBI:57692"/>
    </ligand>
</feature>
<dbReference type="PATRIC" id="fig|1397666.3.peg.325"/>
<protein>
    <recommendedName>
        <fullName evidence="5">Amine oxidase domain-containing protein</fullName>
    </recommendedName>
</protein>
<dbReference type="Pfam" id="PF01593">
    <property type="entry name" value="Amino_oxidase"/>
    <property type="match status" value="1"/>
</dbReference>